<dbReference type="InterPro" id="IPR032687">
    <property type="entry name" value="AraC-type_N"/>
</dbReference>
<dbReference type="GO" id="GO:0005829">
    <property type="term" value="C:cytosol"/>
    <property type="evidence" value="ECO:0007669"/>
    <property type="project" value="TreeGrafter"/>
</dbReference>
<evidence type="ECO:0000259" key="4">
    <source>
        <dbReference type="PROSITE" id="PS01124"/>
    </source>
</evidence>
<name>A0AAE3VNY0_9HYPH</name>
<dbReference type="InterPro" id="IPR018060">
    <property type="entry name" value="HTH_AraC"/>
</dbReference>
<evidence type="ECO:0000256" key="2">
    <source>
        <dbReference type="ARBA" id="ARBA00023125"/>
    </source>
</evidence>
<proteinExistence type="predicted"/>
<comment type="caution">
    <text evidence="5">The sequence shown here is derived from an EMBL/GenBank/DDBJ whole genome shotgun (WGS) entry which is preliminary data.</text>
</comment>
<dbReference type="PROSITE" id="PS01124">
    <property type="entry name" value="HTH_ARAC_FAMILY_2"/>
    <property type="match status" value="1"/>
</dbReference>
<keyword evidence="3" id="KW-0804">Transcription</keyword>
<evidence type="ECO:0000313" key="5">
    <source>
        <dbReference type="EMBL" id="MDQ0316119.1"/>
    </source>
</evidence>
<evidence type="ECO:0000256" key="1">
    <source>
        <dbReference type="ARBA" id="ARBA00023015"/>
    </source>
</evidence>
<protein>
    <submittedName>
        <fullName evidence="5">AraC-like DNA-binding protein</fullName>
    </submittedName>
</protein>
<keyword evidence="2 5" id="KW-0238">DNA-binding</keyword>
<dbReference type="PANTHER" id="PTHR47894:SF4">
    <property type="entry name" value="HTH-TYPE TRANSCRIPTIONAL REGULATOR GADX"/>
    <property type="match status" value="1"/>
</dbReference>
<dbReference type="RefSeq" id="WP_306885945.1">
    <property type="nucleotide sequence ID" value="NZ_JAUSUL010000002.1"/>
</dbReference>
<dbReference type="InterPro" id="IPR009057">
    <property type="entry name" value="Homeodomain-like_sf"/>
</dbReference>
<feature type="domain" description="HTH araC/xylS-type" evidence="4">
    <location>
        <begin position="240"/>
        <end position="338"/>
    </location>
</feature>
<dbReference type="GO" id="GO:0000976">
    <property type="term" value="F:transcription cis-regulatory region binding"/>
    <property type="evidence" value="ECO:0007669"/>
    <property type="project" value="TreeGrafter"/>
</dbReference>
<dbReference type="EMBL" id="JAUSUL010000002">
    <property type="protein sequence ID" value="MDQ0316119.1"/>
    <property type="molecule type" value="Genomic_DNA"/>
</dbReference>
<dbReference type="SUPFAM" id="SSF46689">
    <property type="entry name" value="Homeodomain-like"/>
    <property type="match status" value="1"/>
</dbReference>
<reference evidence="5" key="1">
    <citation type="submission" date="2023-07" db="EMBL/GenBank/DDBJ databases">
        <title>Genomic Encyclopedia of Type Strains, Phase IV (KMG-IV): sequencing the most valuable type-strain genomes for metagenomic binning, comparative biology and taxonomic classification.</title>
        <authorList>
            <person name="Goeker M."/>
        </authorList>
    </citation>
    <scope>NUCLEOTIDE SEQUENCE</scope>
    <source>
        <strain evidence="5">DSM 21202</strain>
    </source>
</reference>
<evidence type="ECO:0000256" key="3">
    <source>
        <dbReference type="ARBA" id="ARBA00023163"/>
    </source>
</evidence>
<dbReference type="Proteomes" id="UP001229244">
    <property type="component" value="Unassembled WGS sequence"/>
</dbReference>
<sequence>MIHRGDIALTRAGGLGTLPNLFEARAGERQLVDLFQQTRVPMGIIDAPLTPVPVWAMMTLFARAGRVLGDRTFGLEVGSQMTHSGFGLWVEQNLLAPTFGGALRRNAATIWAHQSGCRVDVIDRGSHVLWRYIPPALDAVNHHHSDHVIIPMVEFARVYLGRRWAPKWIEVNYPRDADAHLIEEKLQIPVRFGCEGVGLPVAHADLGVQSQIDFAQTRRVVTLREVVGEAVLANAPEPARAISAILAMRLLDGETDIEGTASLAGLSVRGLQRRLMQKGYTYREVVDAARKARAVRLLADTNMSVTAIGLSLGYDDHASFTRAFGRWTGSAPFNYRRQQMPQ</sequence>
<dbReference type="AlphaFoldDB" id="A0AAE3VNY0"/>
<accession>A0AAE3VNY0</accession>
<dbReference type="PROSITE" id="PS00041">
    <property type="entry name" value="HTH_ARAC_FAMILY_1"/>
    <property type="match status" value="1"/>
</dbReference>
<gene>
    <name evidence="5" type="ORF">J2S73_002576</name>
</gene>
<keyword evidence="6" id="KW-1185">Reference proteome</keyword>
<dbReference type="GO" id="GO:0003700">
    <property type="term" value="F:DNA-binding transcription factor activity"/>
    <property type="evidence" value="ECO:0007669"/>
    <property type="project" value="InterPro"/>
</dbReference>
<keyword evidence="1" id="KW-0805">Transcription regulation</keyword>
<dbReference type="SMART" id="SM00342">
    <property type="entry name" value="HTH_ARAC"/>
    <property type="match status" value="1"/>
</dbReference>
<dbReference type="Pfam" id="PF12625">
    <property type="entry name" value="Arabinose_bd"/>
    <property type="match status" value="1"/>
</dbReference>
<organism evidence="5 6">
    <name type="scientific">Amorphus orientalis</name>
    <dbReference type="NCBI Taxonomy" id="649198"/>
    <lineage>
        <taxon>Bacteria</taxon>
        <taxon>Pseudomonadati</taxon>
        <taxon>Pseudomonadota</taxon>
        <taxon>Alphaproteobacteria</taxon>
        <taxon>Hyphomicrobiales</taxon>
        <taxon>Amorphaceae</taxon>
        <taxon>Amorphus</taxon>
    </lineage>
</organism>
<dbReference type="InterPro" id="IPR018062">
    <property type="entry name" value="HTH_AraC-typ_CS"/>
</dbReference>
<dbReference type="Gene3D" id="1.10.10.60">
    <property type="entry name" value="Homeodomain-like"/>
    <property type="match status" value="1"/>
</dbReference>
<dbReference type="PANTHER" id="PTHR47894">
    <property type="entry name" value="HTH-TYPE TRANSCRIPTIONAL REGULATOR GADX"/>
    <property type="match status" value="1"/>
</dbReference>
<evidence type="ECO:0000313" key="6">
    <source>
        <dbReference type="Proteomes" id="UP001229244"/>
    </source>
</evidence>
<dbReference type="Pfam" id="PF12833">
    <property type="entry name" value="HTH_18"/>
    <property type="match status" value="1"/>
</dbReference>